<keyword evidence="1" id="KW-0472">Membrane</keyword>
<organism evidence="2">
    <name type="scientific">viral metagenome</name>
    <dbReference type="NCBI Taxonomy" id="1070528"/>
    <lineage>
        <taxon>unclassified sequences</taxon>
        <taxon>metagenomes</taxon>
        <taxon>organismal metagenomes</taxon>
    </lineage>
</organism>
<name>A0A6C0IGW1_9ZZZZ</name>
<dbReference type="EMBL" id="MN740168">
    <property type="protein sequence ID" value="QHT91745.1"/>
    <property type="molecule type" value="Genomic_DNA"/>
</dbReference>
<dbReference type="AlphaFoldDB" id="A0A6C0IGW1"/>
<proteinExistence type="predicted"/>
<protein>
    <submittedName>
        <fullName evidence="2">Uncharacterized protein</fullName>
    </submittedName>
</protein>
<feature type="transmembrane region" description="Helical" evidence="1">
    <location>
        <begin position="12"/>
        <end position="30"/>
    </location>
</feature>
<keyword evidence="1" id="KW-0812">Transmembrane</keyword>
<accession>A0A6C0IGW1</accession>
<reference evidence="2" key="1">
    <citation type="journal article" date="2020" name="Nature">
        <title>Giant virus diversity and host interactions through global metagenomics.</title>
        <authorList>
            <person name="Schulz F."/>
            <person name="Roux S."/>
            <person name="Paez-Espino D."/>
            <person name="Jungbluth S."/>
            <person name="Walsh D.A."/>
            <person name="Denef V.J."/>
            <person name="McMahon K.D."/>
            <person name="Konstantinidis K.T."/>
            <person name="Eloe-Fadrosh E.A."/>
            <person name="Kyrpides N.C."/>
            <person name="Woyke T."/>
        </authorList>
    </citation>
    <scope>NUCLEOTIDE SEQUENCE</scope>
    <source>
        <strain evidence="2">GVMAG-M-3300023184-86</strain>
    </source>
</reference>
<keyword evidence="1" id="KW-1133">Transmembrane helix</keyword>
<sequence length="151" mass="16502">MEISFFGYKIELELLILICVIYLILVGHTICGCCSFSSPLLEGMVTKGNDNNYQSYSLGDNSKINTSNWGAPNLTITSGKQLTPGAENIMNRPEQQIPLPEGEMSIFANTDFKPECCPSAYSTGSGCACITTKQNNYLLTRGGNNTPYSEY</sequence>
<evidence type="ECO:0000256" key="1">
    <source>
        <dbReference type="SAM" id="Phobius"/>
    </source>
</evidence>
<evidence type="ECO:0000313" key="2">
    <source>
        <dbReference type="EMBL" id="QHT91745.1"/>
    </source>
</evidence>